<reference evidence="7" key="1">
    <citation type="submission" date="2021-12" db="EMBL/GenBank/DDBJ databases">
        <title>Prjna785345.</title>
        <authorList>
            <person name="Rujirawat T."/>
            <person name="Krajaejun T."/>
        </authorList>
    </citation>
    <scope>NUCLEOTIDE SEQUENCE</scope>
    <source>
        <strain evidence="7">Pi057C3</strain>
    </source>
</reference>
<protein>
    <recommendedName>
        <fullName evidence="9">Myb-like DNA-binding protein</fullName>
    </recommendedName>
</protein>
<dbReference type="InterPro" id="IPR017930">
    <property type="entry name" value="Myb_dom"/>
</dbReference>
<keyword evidence="8" id="KW-1185">Reference proteome</keyword>
<evidence type="ECO:0000256" key="2">
    <source>
        <dbReference type="ARBA" id="ARBA00023163"/>
    </source>
</evidence>
<feature type="domain" description="HTH myb-type" evidence="6">
    <location>
        <begin position="50"/>
        <end position="100"/>
    </location>
</feature>
<dbReference type="CDD" id="cd00167">
    <property type="entry name" value="SANT"/>
    <property type="match status" value="2"/>
</dbReference>
<keyword evidence="1" id="KW-0805">Transcription regulation</keyword>
<organism evidence="7 8">
    <name type="scientific">Pythium insidiosum</name>
    <name type="common">Pythiosis disease agent</name>
    <dbReference type="NCBI Taxonomy" id="114742"/>
    <lineage>
        <taxon>Eukaryota</taxon>
        <taxon>Sar</taxon>
        <taxon>Stramenopiles</taxon>
        <taxon>Oomycota</taxon>
        <taxon>Peronosporomycetes</taxon>
        <taxon>Pythiales</taxon>
        <taxon>Pythiaceae</taxon>
        <taxon>Pythium</taxon>
    </lineage>
</organism>
<evidence type="ECO:0000256" key="1">
    <source>
        <dbReference type="ARBA" id="ARBA00023015"/>
    </source>
</evidence>
<evidence type="ECO:0000313" key="7">
    <source>
        <dbReference type="EMBL" id="KAJ0402484.1"/>
    </source>
</evidence>
<dbReference type="PROSITE" id="PS51294">
    <property type="entry name" value="HTH_MYB"/>
    <property type="match status" value="2"/>
</dbReference>
<dbReference type="PROSITE" id="PS50090">
    <property type="entry name" value="MYB_LIKE"/>
    <property type="match status" value="2"/>
</dbReference>
<feature type="compositionally biased region" description="Low complexity" evidence="4">
    <location>
        <begin position="293"/>
        <end position="304"/>
    </location>
</feature>
<feature type="domain" description="HTH myb-type" evidence="6">
    <location>
        <begin position="206"/>
        <end position="255"/>
    </location>
</feature>
<dbReference type="Pfam" id="PF00249">
    <property type="entry name" value="Myb_DNA-binding"/>
    <property type="match status" value="2"/>
</dbReference>
<comment type="caution">
    <text evidence="7">The sequence shown here is derived from an EMBL/GenBank/DDBJ whole genome shotgun (WGS) entry which is preliminary data.</text>
</comment>
<dbReference type="AlphaFoldDB" id="A0AAD5QBI0"/>
<feature type="domain" description="Myb-like" evidence="5">
    <location>
        <begin position="50"/>
        <end position="96"/>
    </location>
</feature>
<evidence type="ECO:0000259" key="6">
    <source>
        <dbReference type="PROSITE" id="PS51294"/>
    </source>
</evidence>
<evidence type="ECO:0008006" key="9">
    <source>
        <dbReference type="Google" id="ProtNLM"/>
    </source>
</evidence>
<evidence type="ECO:0000259" key="5">
    <source>
        <dbReference type="PROSITE" id="PS50090"/>
    </source>
</evidence>
<feature type="region of interest" description="Disordered" evidence="4">
    <location>
        <begin position="239"/>
        <end position="304"/>
    </location>
</feature>
<dbReference type="InterPro" id="IPR001005">
    <property type="entry name" value="SANT/Myb"/>
</dbReference>
<evidence type="ECO:0000256" key="3">
    <source>
        <dbReference type="ARBA" id="ARBA00023242"/>
    </source>
</evidence>
<name>A0AAD5QBI0_PYTIN</name>
<dbReference type="Proteomes" id="UP001209570">
    <property type="component" value="Unassembled WGS sequence"/>
</dbReference>
<evidence type="ECO:0000256" key="4">
    <source>
        <dbReference type="SAM" id="MobiDB-lite"/>
    </source>
</evidence>
<keyword evidence="2" id="KW-0804">Transcription</keyword>
<feature type="compositionally biased region" description="Polar residues" evidence="4">
    <location>
        <begin position="271"/>
        <end position="284"/>
    </location>
</feature>
<dbReference type="SMART" id="SM00717">
    <property type="entry name" value="SANT"/>
    <property type="match status" value="2"/>
</dbReference>
<evidence type="ECO:0000313" key="8">
    <source>
        <dbReference type="Proteomes" id="UP001209570"/>
    </source>
</evidence>
<dbReference type="GO" id="GO:0003677">
    <property type="term" value="F:DNA binding"/>
    <property type="evidence" value="ECO:0007669"/>
    <property type="project" value="InterPro"/>
</dbReference>
<gene>
    <name evidence="7" type="ORF">P43SY_003416</name>
</gene>
<dbReference type="NCBIfam" id="TIGR01557">
    <property type="entry name" value="myb_SHAQKYF"/>
    <property type="match status" value="1"/>
</dbReference>
<dbReference type="Gene3D" id="1.10.10.60">
    <property type="entry name" value="Homeodomain-like"/>
    <property type="match status" value="2"/>
</dbReference>
<dbReference type="PANTHER" id="PTHR12802">
    <property type="entry name" value="SWI/SNF COMPLEX-RELATED"/>
    <property type="match status" value="1"/>
</dbReference>
<dbReference type="InterPro" id="IPR006447">
    <property type="entry name" value="Myb_dom_plants"/>
</dbReference>
<accession>A0AAD5QBI0</accession>
<keyword evidence="3" id="KW-0539">Nucleus</keyword>
<dbReference type="InterPro" id="IPR009057">
    <property type="entry name" value="Homeodomain-like_sf"/>
</dbReference>
<feature type="domain" description="Myb-like" evidence="5">
    <location>
        <begin position="206"/>
        <end position="251"/>
    </location>
</feature>
<sequence length="390" mass="42988">MDVKRRQHLHSFDRSPLSVAAWPSSSEGFIDMLRSCEVPTSPQKPATEGRGLWTTEEHSHFVEGIKMFPSGPWKDIAAHVGTRTARQTMTHAQKYRQKIARRLRNARLNTKQPLPFNLDASCPRYNALLSSEEQFNDSIMSTTLAIAAERELDLFEEIVGSPLDVDVMLSQLYGTAQAQASGGGVESSSTLEARAKSRRFSAEGAGVWTKEEHERFLRALAVYPKGPWKKVAELVGTRNARQTMTHAQKYRQKLARHERGLRARKHRAATASMSPTHSSNGSSTDADEIASEVESVSSTRPTRSRVATAIAAHHPEIMHAAAAKTQIAFPPLFPTTFDGPSLSLLEPAPSVFPPLEPLPLELPAAPPADTTEQDPRWMDDCLDLLVEAAV</sequence>
<dbReference type="SUPFAM" id="SSF46689">
    <property type="entry name" value="Homeodomain-like"/>
    <property type="match status" value="2"/>
</dbReference>
<dbReference type="PANTHER" id="PTHR12802:SF155">
    <property type="entry name" value="DEUBIQUITINASE MYSM1"/>
    <property type="match status" value="1"/>
</dbReference>
<dbReference type="EMBL" id="JAKCXM010000101">
    <property type="protein sequence ID" value="KAJ0402484.1"/>
    <property type="molecule type" value="Genomic_DNA"/>
</dbReference>
<proteinExistence type="predicted"/>